<sequence>MFVISVDSPYRIRIPYLSIRWILLTTLSLEKHLLASCRELARPTISPNISSSVAPEFCLALLETKLLDVTGTRSSVVPSEGLAAHGTGPVPMQAVIQKHEERSTEKVTEVTASQTHIVTGNGTCSKLGTEGGHKTSVLTRCSHFAQPCDRGREEAGIMGTLVADSSGHGEYTSRSYRLRVWDIIDY</sequence>
<name>A0ABD1Y6A7_9MARC</name>
<accession>A0ABD1Y6A7</accession>
<protein>
    <submittedName>
        <fullName evidence="1">Uncharacterized protein</fullName>
    </submittedName>
</protein>
<comment type="caution">
    <text evidence="1">The sequence shown here is derived from an EMBL/GenBank/DDBJ whole genome shotgun (WGS) entry which is preliminary data.</text>
</comment>
<gene>
    <name evidence="1" type="ORF">R1flu_001074</name>
</gene>
<evidence type="ECO:0000313" key="2">
    <source>
        <dbReference type="Proteomes" id="UP001605036"/>
    </source>
</evidence>
<organism evidence="1 2">
    <name type="scientific">Riccia fluitans</name>
    <dbReference type="NCBI Taxonomy" id="41844"/>
    <lineage>
        <taxon>Eukaryota</taxon>
        <taxon>Viridiplantae</taxon>
        <taxon>Streptophyta</taxon>
        <taxon>Embryophyta</taxon>
        <taxon>Marchantiophyta</taxon>
        <taxon>Marchantiopsida</taxon>
        <taxon>Marchantiidae</taxon>
        <taxon>Marchantiales</taxon>
        <taxon>Ricciaceae</taxon>
        <taxon>Riccia</taxon>
    </lineage>
</organism>
<reference evidence="1 2" key="1">
    <citation type="submission" date="2024-09" db="EMBL/GenBank/DDBJ databases">
        <title>Chromosome-scale assembly of Riccia fluitans.</title>
        <authorList>
            <person name="Paukszto L."/>
            <person name="Sawicki J."/>
            <person name="Karawczyk K."/>
            <person name="Piernik-Szablinska J."/>
            <person name="Szczecinska M."/>
            <person name="Mazdziarz M."/>
        </authorList>
    </citation>
    <scope>NUCLEOTIDE SEQUENCE [LARGE SCALE GENOMIC DNA]</scope>
    <source>
        <strain evidence="1">Rf_01</strain>
        <tissue evidence="1">Aerial parts of the thallus</tissue>
    </source>
</reference>
<dbReference type="EMBL" id="JBHFFA010000006">
    <property type="protein sequence ID" value="KAL2620869.1"/>
    <property type="molecule type" value="Genomic_DNA"/>
</dbReference>
<keyword evidence="2" id="KW-1185">Reference proteome</keyword>
<evidence type="ECO:0000313" key="1">
    <source>
        <dbReference type="EMBL" id="KAL2620869.1"/>
    </source>
</evidence>
<proteinExistence type="predicted"/>
<dbReference type="Proteomes" id="UP001605036">
    <property type="component" value="Unassembled WGS sequence"/>
</dbReference>
<dbReference type="AlphaFoldDB" id="A0ABD1Y6A7"/>